<dbReference type="NCBIfam" id="TIGR00481">
    <property type="entry name" value="YbhB/YbcL family Raf kinase inhibitor-like protein"/>
    <property type="match status" value="1"/>
</dbReference>
<sequence>MKICVPFKNHIIPDAYAKKASETNKGYAVKSFPFEIIDVPENAKTLAWTLVDYDSIPVCGFAYIHWTVANVPADVTVISEDFARQDQKHLKGKNSLVSKFLTTDYSDMYDGYLGPYPPDKDHHYTLIVYALEDDLSLDAGFYLNELLHAIEGHVIAQAQMDLVGRA</sequence>
<proteinExistence type="predicted"/>
<dbReference type="EMBL" id="AP014612">
    <property type="protein sequence ID" value="BAQ24094.1"/>
    <property type="molecule type" value="Genomic_DNA"/>
</dbReference>
<reference evidence="1 2" key="1">
    <citation type="journal article" date="2016" name="Microbiol. Immunol.">
        <title>Complete genome sequence of Streptococcus troglodytae TKU31 isolated from the oral cavity of a chimpanzee (Pan troglodytes).</title>
        <authorList>
            <person name="Okamoto M."/>
            <person name="Naito M."/>
            <person name="Miyanohara M."/>
            <person name="Imai S."/>
            <person name="Nomura Y."/>
            <person name="Saito W."/>
            <person name="Momoi Y."/>
            <person name="Takada K."/>
            <person name="Miyabe-Nishiwaki T."/>
            <person name="Tomonaga M."/>
            <person name="Hanada N."/>
        </authorList>
    </citation>
    <scope>NUCLEOTIDE SEQUENCE [LARGE SCALE GENOMIC DNA]</scope>
    <source>
        <strain evidence="2">TKU 31</strain>
    </source>
</reference>
<keyword evidence="2" id="KW-1185">Reference proteome</keyword>
<dbReference type="InterPro" id="IPR005247">
    <property type="entry name" value="YbhB_YbcL/LppC-like"/>
</dbReference>
<dbReference type="Pfam" id="PF01161">
    <property type="entry name" value="PBP"/>
    <property type="match status" value="1"/>
</dbReference>
<evidence type="ECO:0000313" key="1">
    <source>
        <dbReference type="EMBL" id="BAQ24094.1"/>
    </source>
</evidence>
<dbReference type="CDD" id="cd00865">
    <property type="entry name" value="PEBP_bact_arch"/>
    <property type="match status" value="1"/>
</dbReference>
<evidence type="ECO:0000313" key="2">
    <source>
        <dbReference type="Proteomes" id="UP000217758"/>
    </source>
</evidence>
<dbReference type="AlphaFoldDB" id="A0A1L7LIQ0"/>
<dbReference type="Proteomes" id="UP000217758">
    <property type="component" value="Chromosome"/>
</dbReference>
<dbReference type="PANTHER" id="PTHR30289">
    <property type="entry name" value="UNCHARACTERIZED PROTEIN YBCL-RELATED"/>
    <property type="match status" value="1"/>
</dbReference>
<dbReference type="Gene3D" id="3.90.280.10">
    <property type="entry name" value="PEBP-like"/>
    <property type="match status" value="1"/>
</dbReference>
<dbReference type="PANTHER" id="PTHR30289:SF1">
    <property type="entry name" value="PEBP (PHOSPHATIDYLETHANOLAMINE-BINDING PROTEIN) FAMILY PROTEIN"/>
    <property type="match status" value="1"/>
</dbReference>
<dbReference type="RefSeq" id="WP_128833166.1">
    <property type="nucleotide sequence ID" value="NZ_AP014612.1"/>
</dbReference>
<accession>A0A1L7LIQ0</accession>
<name>A0A1L7LIQ0_9STRE</name>
<dbReference type="InterPro" id="IPR036610">
    <property type="entry name" value="PEBP-like_sf"/>
</dbReference>
<organism evidence="1 2">
    <name type="scientific">Streptococcus troglodytae</name>
    <dbReference type="NCBI Taxonomy" id="1111760"/>
    <lineage>
        <taxon>Bacteria</taxon>
        <taxon>Bacillati</taxon>
        <taxon>Bacillota</taxon>
        <taxon>Bacilli</taxon>
        <taxon>Lactobacillales</taxon>
        <taxon>Streptococcaceae</taxon>
        <taxon>Streptococcus</taxon>
    </lineage>
</organism>
<gene>
    <name evidence="1" type="ORF">SRT_08330</name>
</gene>
<dbReference type="SUPFAM" id="SSF49777">
    <property type="entry name" value="PEBP-like"/>
    <property type="match status" value="1"/>
</dbReference>
<protein>
    <submittedName>
        <fullName evidence="1">Phosphatidylethanolamine-binding protein</fullName>
    </submittedName>
</protein>
<dbReference type="InterPro" id="IPR008914">
    <property type="entry name" value="PEBP"/>
</dbReference>
<dbReference type="KEGG" id="strg:SRT_08330"/>